<sequence>MSERRGTKALELWCRRITDGYPGVSVQNMTTSWRDGLAFCAMIHHFRPDLIDFNSLNKDDIFRNNELAFRIAEQHLGIPALLDAEDMASCSVPDRLSILTYLSQFYQVFGGQSPSKLMLNRTRTSSESSNERIGSVPESPQPKVGSRMGAASRGEQHRREAEDTSQPSTTPTAAAATTPALSGIARLRESCCSCGRPVYLAEKLVIDGSAYHRSCFRCARCRQQLTPGNYYETEAGQYCCEACPSDDSVMVADVSTFDGVELDQDQDDEEEVTDADGDRTHSPEPSLPSLLIPGEARLQLDVLEAPLSDEEKSKRQQEQQQQQQRVAADEAEFEHMIQLISERIEQLTTSPEGVSASTDEQKLAATGEPEAVETEEEPPVAPLRRSSSLRGSGKLAPPRRLSLGNGPPELRQEPLVLPTGPLPQLQVSQKKIEKVKKEEEDQEDDYPEELNPFASDNDVDEEEQKEIRRDERPPKKRDKPPSNNPFGSSSSDEEEQQVERRVSNAPSISRSGSVRRVLQAPRINLNPFEDDEDEDSESEPQLRRGTTARSSLQQPVPRPRIVRHSLMETGTLQPKSNLTSSSFHASNTSIASACSTMTLGTYNRKKKPAPPPPISPASRANAPSTHSLLATPPKNLNNSTSSPSPRLTPRARKSKPAPPPPLTAASSTTTLSSQMSVSVSEPTAASTPVQTPISKPTPQPRLWDDEKLSKEEANRNTKSLSSSATSQIEQQQTLDSRWKRKKGPAPQRPIPFRRKIKVMSMKDVKLELDQIEMQQQGLEKQGVRLEQIIRDRCETGNASEDTCLGLDVEELVLELFALVNEKNELFRRQAELMLLRRQQRLEEEHADIEYQVRCLISQPEATKTDCDKQREEALIQRLVEIVERRNEIVECLEMDRRREVEEDRSINREMDLYAARNKSENLTDESRRTLKSKKAKVKEKTKEKKSKKGSKKDADKDVDESESKHKRHSLRKWF</sequence>
<dbReference type="Proteomes" id="UP001239111">
    <property type="component" value="Chromosome 1"/>
</dbReference>
<organism evidence="1 2">
    <name type="scientific">Eretmocerus hayati</name>
    <dbReference type="NCBI Taxonomy" id="131215"/>
    <lineage>
        <taxon>Eukaryota</taxon>
        <taxon>Metazoa</taxon>
        <taxon>Ecdysozoa</taxon>
        <taxon>Arthropoda</taxon>
        <taxon>Hexapoda</taxon>
        <taxon>Insecta</taxon>
        <taxon>Pterygota</taxon>
        <taxon>Neoptera</taxon>
        <taxon>Endopterygota</taxon>
        <taxon>Hymenoptera</taxon>
        <taxon>Apocrita</taxon>
        <taxon>Proctotrupomorpha</taxon>
        <taxon>Chalcidoidea</taxon>
        <taxon>Aphelinidae</taxon>
        <taxon>Aphelininae</taxon>
        <taxon>Eretmocerus</taxon>
    </lineage>
</organism>
<evidence type="ECO:0000313" key="1">
    <source>
        <dbReference type="EMBL" id="KAJ8686467.1"/>
    </source>
</evidence>
<accession>A0ACC2PST1</accession>
<evidence type="ECO:0000313" key="2">
    <source>
        <dbReference type="Proteomes" id="UP001239111"/>
    </source>
</evidence>
<keyword evidence="2" id="KW-1185">Reference proteome</keyword>
<protein>
    <submittedName>
        <fullName evidence="1">Uncharacterized protein</fullName>
    </submittedName>
</protein>
<dbReference type="EMBL" id="CM056741">
    <property type="protein sequence ID" value="KAJ8686467.1"/>
    <property type="molecule type" value="Genomic_DNA"/>
</dbReference>
<comment type="caution">
    <text evidence="1">The sequence shown here is derived from an EMBL/GenBank/DDBJ whole genome shotgun (WGS) entry which is preliminary data.</text>
</comment>
<gene>
    <name evidence="1" type="ORF">QAD02_022261</name>
</gene>
<reference evidence="1" key="1">
    <citation type="submission" date="2023-04" db="EMBL/GenBank/DDBJ databases">
        <title>A chromosome-level genome assembly of the parasitoid wasp Eretmocerus hayati.</title>
        <authorList>
            <person name="Zhong Y."/>
            <person name="Liu S."/>
            <person name="Liu Y."/>
        </authorList>
    </citation>
    <scope>NUCLEOTIDE SEQUENCE</scope>
    <source>
        <strain evidence="1">ZJU_SS_LIU_2023</strain>
    </source>
</reference>
<proteinExistence type="predicted"/>
<name>A0ACC2PST1_9HYME</name>